<feature type="compositionally biased region" description="Basic and acidic residues" evidence="15">
    <location>
        <begin position="308"/>
        <end position="319"/>
    </location>
</feature>
<gene>
    <name evidence="17" type="ORF">EJD97_011406</name>
</gene>
<dbReference type="InterPro" id="IPR019821">
    <property type="entry name" value="Kinesin_motor_CS"/>
</dbReference>
<dbReference type="Gene3D" id="3.40.850.10">
    <property type="entry name" value="Kinesin motor domain"/>
    <property type="match status" value="1"/>
</dbReference>
<accession>A0A6N2BI25</accession>
<dbReference type="GO" id="GO:0051231">
    <property type="term" value="P:spindle elongation"/>
    <property type="evidence" value="ECO:0007669"/>
    <property type="project" value="TreeGrafter"/>
</dbReference>
<feature type="compositionally biased region" description="Low complexity" evidence="15">
    <location>
        <begin position="42"/>
        <end position="52"/>
    </location>
</feature>
<evidence type="ECO:0000256" key="15">
    <source>
        <dbReference type="SAM" id="MobiDB-lite"/>
    </source>
</evidence>
<dbReference type="AlphaFoldDB" id="A0A6N2BI25"/>
<dbReference type="GO" id="GO:0008017">
    <property type="term" value="F:microtubule binding"/>
    <property type="evidence" value="ECO:0007669"/>
    <property type="project" value="InterPro"/>
</dbReference>
<keyword evidence="10" id="KW-0206">Cytoskeleton</keyword>
<dbReference type="InterPro" id="IPR000225">
    <property type="entry name" value="Armadillo"/>
</dbReference>
<dbReference type="GO" id="GO:0072686">
    <property type="term" value="C:mitotic spindle"/>
    <property type="evidence" value="ECO:0007669"/>
    <property type="project" value="TreeGrafter"/>
</dbReference>
<name>A0A6N2BI25_SOLCI</name>
<comment type="subcellular location">
    <subcellularLocation>
        <location evidence="1">Cytoplasm</location>
        <location evidence="1">Cytoskeleton</location>
    </subcellularLocation>
</comment>
<dbReference type="Pfam" id="PF00514">
    <property type="entry name" value="Arm"/>
    <property type="match status" value="1"/>
</dbReference>
<protein>
    <recommendedName>
        <fullName evidence="16">Kinesin motor domain-containing protein</fullName>
    </recommendedName>
</protein>
<feature type="repeat" description="ARM" evidence="12">
    <location>
        <begin position="831"/>
        <end position="873"/>
    </location>
</feature>
<dbReference type="PANTHER" id="PTHR47970:SF6">
    <property type="entry name" value="KINESIN-LIKE PROTEIN KIN-UC ISOFORM X1"/>
    <property type="match status" value="1"/>
</dbReference>
<evidence type="ECO:0000256" key="6">
    <source>
        <dbReference type="ARBA" id="ARBA00022741"/>
    </source>
</evidence>
<evidence type="ECO:0000256" key="4">
    <source>
        <dbReference type="ARBA" id="ARBA00022701"/>
    </source>
</evidence>
<dbReference type="PRINTS" id="PR00380">
    <property type="entry name" value="KINESINHEAVY"/>
</dbReference>
<feature type="compositionally biased region" description="Low complexity" evidence="15">
    <location>
        <begin position="23"/>
        <end position="35"/>
    </location>
</feature>
<dbReference type="InterPro" id="IPR027417">
    <property type="entry name" value="P-loop_NTPase"/>
</dbReference>
<dbReference type="GO" id="GO:0005876">
    <property type="term" value="C:spindle microtubule"/>
    <property type="evidence" value="ECO:0007669"/>
    <property type="project" value="TreeGrafter"/>
</dbReference>
<evidence type="ECO:0000256" key="1">
    <source>
        <dbReference type="ARBA" id="ARBA00004245"/>
    </source>
</evidence>
<dbReference type="SMART" id="SM00185">
    <property type="entry name" value="ARM"/>
    <property type="match status" value="4"/>
</dbReference>
<comment type="subunit">
    <text evidence="11">Interacts (via C-terminus) with NEK5.</text>
</comment>
<evidence type="ECO:0000256" key="11">
    <source>
        <dbReference type="ARBA" id="ARBA00063975"/>
    </source>
</evidence>
<keyword evidence="5" id="KW-0677">Repeat</keyword>
<reference evidence="17" key="1">
    <citation type="submission" date="2019-05" db="EMBL/GenBank/DDBJ databases">
        <title>The de novo reference genome and transcriptome assemblies of the wild tomato species Solanum chilense.</title>
        <authorList>
            <person name="Stam R."/>
            <person name="Nosenko T."/>
            <person name="Hoerger A.C."/>
            <person name="Stephan W."/>
            <person name="Seidel M.A."/>
            <person name="Kuhn J.M.M."/>
            <person name="Haberer G."/>
            <person name="Tellier A."/>
        </authorList>
    </citation>
    <scope>NUCLEOTIDE SEQUENCE</scope>
    <source>
        <tissue evidence="17">Mature leaves</tissue>
    </source>
</reference>
<evidence type="ECO:0000256" key="13">
    <source>
        <dbReference type="PROSITE-ProRule" id="PRU00283"/>
    </source>
</evidence>
<dbReference type="SMART" id="SM00129">
    <property type="entry name" value="KISc"/>
    <property type="match status" value="1"/>
</dbReference>
<dbReference type="GO" id="GO:0005524">
    <property type="term" value="F:ATP binding"/>
    <property type="evidence" value="ECO:0007669"/>
    <property type="project" value="UniProtKB-UniRule"/>
</dbReference>
<evidence type="ECO:0000256" key="12">
    <source>
        <dbReference type="PROSITE-ProRule" id="PRU00259"/>
    </source>
</evidence>
<evidence type="ECO:0000256" key="9">
    <source>
        <dbReference type="ARBA" id="ARBA00023175"/>
    </source>
</evidence>
<keyword evidence="3" id="KW-0963">Cytoplasm</keyword>
<dbReference type="InterPro" id="IPR016024">
    <property type="entry name" value="ARM-type_fold"/>
</dbReference>
<keyword evidence="7 13" id="KW-0067">ATP-binding</keyword>
<feature type="compositionally biased region" description="Polar residues" evidence="15">
    <location>
        <begin position="53"/>
        <end position="77"/>
    </location>
</feature>
<organism evidence="17">
    <name type="scientific">Solanum chilense</name>
    <name type="common">Tomato</name>
    <name type="synonym">Lycopersicon chilense</name>
    <dbReference type="NCBI Taxonomy" id="4083"/>
    <lineage>
        <taxon>Eukaryota</taxon>
        <taxon>Viridiplantae</taxon>
        <taxon>Streptophyta</taxon>
        <taxon>Embryophyta</taxon>
        <taxon>Tracheophyta</taxon>
        <taxon>Spermatophyta</taxon>
        <taxon>Magnoliopsida</taxon>
        <taxon>eudicotyledons</taxon>
        <taxon>Gunneridae</taxon>
        <taxon>Pentapetalae</taxon>
        <taxon>asterids</taxon>
        <taxon>lamiids</taxon>
        <taxon>Solanales</taxon>
        <taxon>Solanaceae</taxon>
        <taxon>Solanoideae</taxon>
        <taxon>Solaneae</taxon>
        <taxon>Solanum</taxon>
        <taxon>Solanum subgen. Lycopersicon</taxon>
    </lineage>
</organism>
<feature type="coiled-coil region" evidence="14">
    <location>
        <begin position="494"/>
        <end position="703"/>
    </location>
</feature>
<keyword evidence="6 13" id="KW-0547">Nucleotide-binding</keyword>
<evidence type="ECO:0000256" key="3">
    <source>
        <dbReference type="ARBA" id="ARBA00022490"/>
    </source>
</evidence>
<feature type="region of interest" description="Disordered" evidence="15">
    <location>
        <begin position="1"/>
        <end position="85"/>
    </location>
</feature>
<dbReference type="CDD" id="cd00106">
    <property type="entry name" value="KISc"/>
    <property type="match status" value="1"/>
</dbReference>
<dbReference type="PROSITE" id="PS00411">
    <property type="entry name" value="KINESIN_MOTOR_1"/>
    <property type="match status" value="1"/>
</dbReference>
<evidence type="ECO:0000256" key="2">
    <source>
        <dbReference type="ARBA" id="ARBA00010103"/>
    </source>
</evidence>
<dbReference type="InterPro" id="IPR011989">
    <property type="entry name" value="ARM-like"/>
</dbReference>
<evidence type="ECO:0000256" key="7">
    <source>
        <dbReference type="ARBA" id="ARBA00022840"/>
    </source>
</evidence>
<evidence type="ECO:0000259" key="16">
    <source>
        <dbReference type="PROSITE" id="PS50067"/>
    </source>
</evidence>
<evidence type="ECO:0000313" key="17">
    <source>
        <dbReference type="EMBL" id="TMW93608.1"/>
    </source>
</evidence>
<dbReference type="EMBL" id="RXGB01002902">
    <property type="protein sequence ID" value="TMW93608.1"/>
    <property type="molecule type" value="Genomic_DNA"/>
</dbReference>
<dbReference type="GO" id="GO:0007018">
    <property type="term" value="P:microtubule-based movement"/>
    <property type="evidence" value="ECO:0007669"/>
    <property type="project" value="InterPro"/>
</dbReference>
<feature type="compositionally biased region" description="Polar residues" evidence="15">
    <location>
        <begin position="1"/>
        <end position="14"/>
    </location>
</feature>
<dbReference type="PROSITE" id="PS50176">
    <property type="entry name" value="ARM_REPEAT"/>
    <property type="match status" value="2"/>
</dbReference>
<dbReference type="GO" id="GO:0090307">
    <property type="term" value="P:mitotic spindle assembly"/>
    <property type="evidence" value="ECO:0007669"/>
    <property type="project" value="TreeGrafter"/>
</dbReference>
<evidence type="ECO:0000256" key="5">
    <source>
        <dbReference type="ARBA" id="ARBA00022737"/>
    </source>
</evidence>
<dbReference type="PANTHER" id="PTHR47970">
    <property type="entry name" value="KINESIN-LIKE PROTEIN KIF11"/>
    <property type="match status" value="1"/>
</dbReference>
<dbReference type="GO" id="GO:0008574">
    <property type="term" value="F:plus-end-directed microtubule motor activity"/>
    <property type="evidence" value="ECO:0007669"/>
    <property type="project" value="TreeGrafter"/>
</dbReference>
<proteinExistence type="inferred from homology"/>
<feature type="repeat" description="ARM" evidence="12">
    <location>
        <begin position="872"/>
        <end position="915"/>
    </location>
</feature>
<comment type="caution">
    <text evidence="17">The sequence shown here is derived from an EMBL/GenBank/DDBJ whole genome shotgun (WGS) entry which is preliminary data.</text>
</comment>
<dbReference type="Pfam" id="PF00225">
    <property type="entry name" value="Kinesin"/>
    <property type="match status" value="1"/>
</dbReference>
<feature type="binding site" evidence="13">
    <location>
        <begin position="169"/>
        <end position="176"/>
    </location>
    <ligand>
        <name>ATP</name>
        <dbReference type="ChEBI" id="CHEBI:30616"/>
    </ligand>
</feature>
<dbReference type="SUPFAM" id="SSF48371">
    <property type="entry name" value="ARM repeat"/>
    <property type="match status" value="1"/>
</dbReference>
<keyword evidence="4" id="KW-0493">Microtubule</keyword>
<sequence>MATSGATTGRPSSSHRSERLPPNHGSNNHGSGRNGVANFSVNNQQQQQQSQNLRSKNVSANSRRSVTPTSRNRSPPQENDPEPGRVRVAIRVRPRNAQELSDADYADCVELQPELKKLKLRKNNWNSEFYKFDEVFAESASQKRIYETVAKPVVESVLNGYNGTVMAYGQTGTGKTYTVGRLGKDDVSERGIMVRALEDIIVNTTPSSDSVEMSFLQLYMESIQDLLAPEKINIPIVEDAKTGEVSVPGATVVKIQDLDHFLQLLQIGEANRLAANTKLNTESSRSHAILMVNIRKSVKNDEETDSSFQEKDSKTDRHGNQMPIVRKSKLLIVDLAGSERIDKSGSEGRLLEEAKFINLSLTSLGKCINALAENSPHIPTRDSKLTRLLRDSFGGSARTSLIITIGPSSRHYPETTSTIMFGQRAMKIVNTVKLREEFDYENLCRKLETQVEHLTVEVDRQQKFRANDRMAMEKKLRECQKSFTEAERSIVARSEVLEKENSRLVSDMEKLLEELNFQKQQINSMKNENLKLESDLKNNKLLEKENGRLKLELENVLKDITRDKNHKKLLQDEVARLEMSLKHSKQQQSENSSYQKVLAENTQMYEKKITDLMKQLQDERARSGSAEQQLELMKEQLPGLQELMQLHQKEASMYQKELADTTLMYEEKIAQLEQQLKEEHARVENAKEQLHAIEEQFTDHETSTKIQREKESDALRSKLEEMHHLYEPTVKELQALKTEYQALLSEKIELHDELHIVRQTLLMEEKQRKAAENELFNIKKFVPESEDGFEEKKSYVKQYTPSRSFNMHRSTESRERIFAHQNTMSKIIEEVGVQKIISLLSSVDLDVQIHAVKVVANLAAEDSNQEKIVQEGGLDALLMLLQSSQNATILRVASGAIANLAMNEMNQGLISSKGGAQLLANTAVKTEDAQTLRMVAGAIANLCGNENLHTKLREDGAVKALLEMARSGNIEVIAQVARGLANFAKCESRGTIQGHRKGRSTLMEDGVLKWLTTNSNNASSSTRRHIELALCHLAQNEGNARDFVSSGALDEIVRISNESSREDIRNLAKKTLKLSSTFKAQIKA</sequence>
<dbReference type="PROSITE" id="PS50067">
    <property type="entry name" value="KINESIN_MOTOR_2"/>
    <property type="match status" value="1"/>
</dbReference>
<keyword evidence="8 14" id="KW-0175">Coiled coil</keyword>
<dbReference type="Gene3D" id="1.25.10.10">
    <property type="entry name" value="Leucine-rich Repeat Variant"/>
    <property type="match status" value="1"/>
</dbReference>
<dbReference type="InterPro" id="IPR036961">
    <property type="entry name" value="Kinesin_motor_dom_sf"/>
</dbReference>
<keyword evidence="9 13" id="KW-0505">Motor protein</keyword>
<feature type="region of interest" description="Disordered" evidence="15">
    <location>
        <begin position="301"/>
        <end position="320"/>
    </location>
</feature>
<dbReference type="InterPro" id="IPR001752">
    <property type="entry name" value="Kinesin_motor_dom"/>
</dbReference>
<dbReference type="SUPFAM" id="SSF52540">
    <property type="entry name" value="P-loop containing nucleoside triphosphate hydrolases"/>
    <property type="match status" value="1"/>
</dbReference>
<dbReference type="InterPro" id="IPR047149">
    <property type="entry name" value="KIF11-like"/>
</dbReference>
<evidence type="ECO:0000256" key="14">
    <source>
        <dbReference type="SAM" id="Coils"/>
    </source>
</evidence>
<evidence type="ECO:0000256" key="10">
    <source>
        <dbReference type="ARBA" id="ARBA00023212"/>
    </source>
</evidence>
<comment type="similarity">
    <text evidence="2">Belongs to the TRAFAC class myosin-kinesin ATPase superfamily. Kinesin family. Ungrouped subfamily.</text>
</comment>
<evidence type="ECO:0000256" key="8">
    <source>
        <dbReference type="ARBA" id="ARBA00023054"/>
    </source>
</evidence>
<feature type="domain" description="Kinesin motor" evidence="16">
    <location>
        <begin position="85"/>
        <end position="428"/>
    </location>
</feature>
<dbReference type="FunFam" id="3.40.850.10:FF:000036">
    <property type="entry name" value="Kinesin-like protein"/>
    <property type="match status" value="1"/>
</dbReference>